<dbReference type="InterPro" id="IPR010052">
    <property type="entry name" value="T2SS_protein-GspI"/>
</dbReference>
<dbReference type="EMBL" id="DSTK01000019">
    <property type="protein sequence ID" value="HFK96937.1"/>
    <property type="molecule type" value="Genomic_DNA"/>
</dbReference>
<evidence type="ECO:0000256" key="6">
    <source>
        <dbReference type="ARBA" id="ARBA00022692"/>
    </source>
</evidence>
<dbReference type="PANTHER" id="PTHR38779:SF2">
    <property type="entry name" value="TYPE II SECRETION SYSTEM PROTEIN I-RELATED"/>
    <property type="match status" value="1"/>
</dbReference>
<keyword evidence="8 9" id="KW-0472">Membrane</keyword>
<proteinExistence type="inferred from homology"/>
<evidence type="ECO:0000256" key="8">
    <source>
        <dbReference type="ARBA" id="ARBA00023136"/>
    </source>
</evidence>
<dbReference type="NCBIfam" id="TIGR02532">
    <property type="entry name" value="IV_pilin_GFxxxE"/>
    <property type="match status" value="1"/>
</dbReference>
<protein>
    <submittedName>
        <fullName evidence="10">Type II secretion system protein</fullName>
    </submittedName>
</protein>
<gene>
    <name evidence="10" type="ORF">ENS06_06375</name>
</gene>
<dbReference type="GO" id="GO:0015627">
    <property type="term" value="C:type II protein secretion system complex"/>
    <property type="evidence" value="ECO:0007669"/>
    <property type="project" value="InterPro"/>
</dbReference>
<keyword evidence="7 9" id="KW-1133">Transmembrane helix</keyword>
<comment type="caution">
    <text evidence="10">The sequence shown here is derived from an EMBL/GenBank/DDBJ whole genome shotgun (WGS) entry which is preliminary data.</text>
</comment>
<dbReference type="GO" id="GO:0015628">
    <property type="term" value="P:protein secretion by the type II secretion system"/>
    <property type="evidence" value="ECO:0007669"/>
    <property type="project" value="InterPro"/>
</dbReference>
<organism evidence="10">
    <name type="scientific">Desulfacinum infernum</name>
    <dbReference type="NCBI Taxonomy" id="35837"/>
    <lineage>
        <taxon>Bacteria</taxon>
        <taxon>Pseudomonadati</taxon>
        <taxon>Thermodesulfobacteriota</taxon>
        <taxon>Syntrophobacteria</taxon>
        <taxon>Syntrophobacterales</taxon>
        <taxon>Syntrophobacteraceae</taxon>
        <taxon>Desulfacinum</taxon>
    </lineage>
</organism>
<dbReference type="GO" id="GO:0005886">
    <property type="term" value="C:plasma membrane"/>
    <property type="evidence" value="ECO:0007669"/>
    <property type="project" value="UniProtKB-SubCell"/>
</dbReference>
<reference evidence="10" key="1">
    <citation type="journal article" date="2020" name="mSystems">
        <title>Genome- and Community-Level Interaction Insights into Carbon Utilization and Element Cycling Functions of Hydrothermarchaeota in Hydrothermal Sediment.</title>
        <authorList>
            <person name="Zhou Z."/>
            <person name="Liu Y."/>
            <person name="Xu W."/>
            <person name="Pan J."/>
            <person name="Luo Z.H."/>
            <person name="Li M."/>
        </authorList>
    </citation>
    <scope>NUCLEOTIDE SEQUENCE [LARGE SCALE GENOMIC DNA]</scope>
    <source>
        <strain evidence="10">SpSt-456</strain>
    </source>
</reference>
<dbReference type="Pfam" id="PF07963">
    <property type="entry name" value="N_methyl"/>
    <property type="match status" value="1"/>
</dbReference>
<comment type="subcellular location">
    <subcellularLocation>
        <location evidence="1">Cell inner membrane</location>
        <topology evidence="1">Single-pass membrane protein</topology>
    </subcellularLocation>
</comment>
<evidence type="ECO:0000256" key="4">
    <source>
        <dbReference type="ARBA" id="ARBA00022481"/>
    </source>
</evidence>
<sequence length="137" mass="15456">MGRERNDGFTLVEVLVALMVLGVALMSLWGFHWTSRQVNVSTKREAAALALANQRLEELRRQVASGKWADNCTEDAPCLDNCGQYFLHTQGNIWCERTTVADPDPVNGWRRNVTVSVRWREQRGGQGQVSLQTILVQ</sequence>
<evidence type="ECO:0000256" key="3">
    <source>
        <dbReference type="ARBA" id="ARBA00022475"/>
    </source>
</evidence>
<keyword evidence="4" id="KW-0488">Methylation</keyword>
<keyword evidence="6 9" id="KW-0812">Transmembrane</keyword>
<dbReference type="AlphaFoldDB" id="A0A832EA68"/>
<evidence type="ECO:0000256" key="1">
    <source>
        <dbReference type="ARBA" id="ARBA00004377"/>
    </source>
</evidence>
<keyword evidence="3" id="KW-1003">Cell membrane</keyword>
<evidence type="ECO:0000256" key="2">
    <source>
        <dbReference type="ARBA" id="ARBA00008358"/>
    </source>
</evidence>
<keyword evidence="5" id="KW-0997">Cell inner membrane</keyword>
<dbReference type="InterPro" id="IPR012902">
    <property type="entry name" value="N_methyl_site"/>
</dbReference>
<comment type="similarity">
    <text evidence="2">Belongs to the GSP I family.</text>
</comment>
<feature type="transmembrane region" description="Helical" evidence="9">
    <location>
        <begin position="12"/>
        <end position="33"/>
    </location>
</feature>
<name>A0A832EA68_9BACT</name>
<dbReference type="PANTHER" id="PTHR38779">
    <property type="entry name" value="TYPE II SECRETION SYSTEM PROTEIN I-RELATED"/>
    <property type="match status" value="1"/>
</dbReference>
<evidence type="ECO:0000256" key="7">
    <source>
        <dbReference type="ARBA" id="ARBA00022989"/>
    </source>
</evidence>
<accession>A0A832EA68</accession>
<evidence type="ECO:0000313" key="10">
    <source>
        <dbReference type="EMBL" id="HFK96937.1"/>
    </source>
</evidence>
<evidence type="ECO:0000256" key="5">
    <source>
        <dbReference type="ARBA" id="ARBA00022519"/>
    </source>
</evidence>
<evidence type="ECO:0000256" key="9">
    <source>
        <dbReference type="SAM" id="Phobius"/>
    </source>
</evidence>